<organism evidence="2 3">
    <name type="scientific">Orbilia javanica</name>
    <dbReference type="NCBI Taxonomy" id="47235"/>
    <lineage>
        <taxon>Eukaryota</taxon>
        <taxon>Fungi</taxon>
        <taxon>Dikarya</taxon>
        <taxon>Ascomycota</taxon>
        <taxon>Pezizomycotina</taxon>
        <taxon>Orbiliomycetes</taxon>
        <taxon>Orbiliales</taxon>
        <taxon>Orbiliaceae</taxon>
        <taxon>Orbilia</taxon>
    </lineage>
</organism>
<accession>A0AAN8RMZ5</accession>
<keyword evidence="3" id="KW-1185">Reference proteome</keyword>
<keyword evidence="1" id="KW-0812">Transmembrane</keyword>
<feature type="transmembrane region" description="Helical" evidence="1">
    <location>
        <begin position="126"/>
        <end position="148"/>
    </location>
</feature>
<reference evidence="2 3" key="1">
    <citation type="submission" date="2019-10" db="EMBL/GenBank/DDBJ databases">
        <authorList>
            <person name="Palmer J.M."/>
        </authorList>
    </citation>
    <scope>NUCLEOTIDE SEQUENCE [LARGE SCALE GENOMIC DNA]</scope>
    <source>
        <strain evidence="2 3">TWF718</strain>
    </source>
</reference>
<protein>
    <submittedName>
        <fullName evidence="2">Uncharacterized protein</fullName>
    </submittedName>
</protein>
<dbReference type="Proteomes" id="UP001313282">
    <property type="component" value="Unassembled WGS sequence"/>
</dbReference>
<evidence type="ECO:0000256" key="1">
    <source>
        <dbReference type="SAM" id="Phobius"/>
    </source>
</evidence>
<feature type="transmembrane region" description="Helical" evidence="1">
    <location>
        <begin position="31"/>
        <end position="53"/>
    </location>
</feature>
<name>A0AAN8RMZ5_9PEZI</name>
<dbReference type="AlphaFoldDB" id="A0AAN8RMZ5"/>
<dbReference type="EMBL" id="JAVHNR010000004">
    <property type="protein sequence ID" value="KAK6344593.1"/>
    <property type="molecule type" value="Genomic_DNA"/>
</dbReference>
<proteinExistence type="predicted"/>
<evidence type="ECO:0000313" key="2">
    <source>
        <dbReference type="EMBL" id="KAK6344593.1"/>
    </source>
</evidence>
<keyword evidence="1" id="KW-1133">Transmembrane helix</keyword>
<evidence type="ECO:0000313" key="3">
    <source>
        <dbReference type="Proteomes" id="UP001313282"/>
    </source>
</evidence>
<sequence>MGFHFLITTSRAFPFKFFRDKIPISPLFEEWFTVINFVLQLVGSSALAYKIIFHIERGINHENNIELFILTTPFTIMQSRLLFLPSPYRKSLGHPFYIKYLTLQMLPGTMIVFARDSYWMWGPGGLANIYARIFIEFAPMVPFFMVVWPKLFGGSYREAGKKFAPLPVREKDQDTAIMIKCTTTNIIRHKSISDHTTITPRLSA</sequence>
<keyword evidence="1" id="KW-0472">Membrane</keyword>
<comment type="caution">
    <text evidence="2">The sequence shown here is derived from an EMBL/GenBank/DDBJ whole genome shotgun (WGS) entry which is preliminary data.</text>
</comment>
<gene>
    <name evidence="2" type="ORF">TWF718_006551</name>
</gene>
<feature type="transmembrane region" description="Helical" evidence="1">
    <location>
        <begin position="96"/>
        <end position="114"/>
    </location>
</feature>